<name>A0A2P2QVU7_RHIMU</name>
<proteinExistence type="predicted"/>
<dbReference type="EMBL" id="GGEC01090655">
    <property type="protein sequence ID" value="MBX71139.1"/>
    <property type="molecule type" value="Transcribed_RNA"/>
</dbReference>
<protein>
    <submittedName>
        <fullName evidence="1">Uncharacterized protein</fullName>
    </submittedName>
</protein>
<evidence type="ECO:0000313" key="1">
    <source>
        <dbReference type="EMBL" id="MBX71139.1"/>
    </source>
</evidence>
<reference evidence="1" key="1">
    <citation type="submission" date="2018-02" db="EMBL/GenBank/DDBJ databases">
        <title>Rhizophora mucronata_Transcriptome.</title>
        <authorList>
            <person name="Meera S.P."/>
            <person name="Sreeshan A."/>
            <person name="Augustine A."/>
        </authorList>
    </citation>
    <scope>NUCLEOTIDE SEQUENCE</scope>
    <source>
        <tissue evidence="1">Leaf</tissue>
    </source>
</reference>
<organism evidence="1">
    <name type="scientific">Rhizophora mucronata</name>
    <name type="common">Asiatic mangrove</name>
    <dbReference type="NCBI Taxonomy" id="61149"/>
    <lineage>
        <taxon>Eukaryota</taxon>
        <taxon>Viridiplantae</taxon>
        <taxon>Streptophyta</taxon>
        <taxon>Embryophyta</taxon>
        <taxon>Tracheophyta</taxon>
        <taxon>Spermatophyta</taxon>
        <taxon>Magnoliopsida</taxon>
        <taxon>eudicotyledons</taxon>
        <taxon>Gunneridae</taxon>
        <taxon>Pentapetalae</taxon>
        <taxon>rosids</taxon>
        <taxon>fabids</taxon>
        <taxon>Malpighiales</taxon>
        <taxon>Rhizophoraceae</taxon>
        <taxon>Rhizophora</taxon>
    </lineage>
</organism>
<sequence>MYNINDISFAFFKKKNIDFILWHSC</sequence>
<dbReference type="AlphaFoldDB" id="A0A2P2QVU7"/>
<accession>A0A2P2QVU7</accession>